<gene>
    <name evidence="3" type="ORF">ACFSJ0_46175</name>
</gene>
<feature type="transmembrane region" description="Helical" evidence="1">
    <location>
        <begin position="180"/>
        <end position="198"/>
    </location>
</feature>
<keyword evidence="3" id="KW-0012">Acyltransferase</keyword>
<comment type="caution">
    <text evidence="3">The sequence shown here is derived from an EMBL/GenBank/DDBJ whole genome shotgun (WGS) entry which is preliminary data.</text>
</comment>
<keyword evidence="1" id="KW-1133">Transmembrane helix</keyword>
<evidence type="ECO:0000256" key="1">
    <source>
        <dbReference type="SAM" id="Phobius"/>
    </source>
</evidence>
<feature type="transmembrane region" description="Helical" evidence="1">
    <location>
        <begin position="254"/>
        <end position="274"/>
    </location>
</feature>
<dbReference type="EMBL" id="JBHUCM010000044">
    <property type="protein sequence ID" value="MFD1544501.1"/>
    <property type="molecule type" value="Genomic_DNA"/>
</dbReference>
<keyword evidence="4" id="KW-1185">Reference proteome</keyword>
<organism evidence="3 4">
    <name type="scientific">Nonomuraea guangzhouensis</name>
    <dbReference type="NCBI Taxonomy" id="1291555"/>
    <lineage>
        <taxon>Bacteria</taxon>
        <taxon>Bacillati</taxon>
        <taxon>Actinomycetota</taxon>
        <taxon>Actinomycetes</taxon>
        <taxon>Streptosporangiales</taxon>
        <taxon>Streptosporangiaceae</taxon>
        <taxon>Nonomuraea</taxon>
    </lineage>
</organism>
<dbReference type="Pfam" id="PF01757">
    <property type="entry name" value="Acyl_transf_3"/>
    <property type="match status" value="1"/>
</dbReference>
<evidence type="ECO:0000259" key="2">
    <source>
        <dbReference type="Pfam" id="PF01757"/>
    </source>
</evidence>
<feature type="transmembrane region" description="Helical" evidence="1">
    <location>
        <begin position="44"/>
        <end position="65"/>
    </location>
</feature>
<dbReference type="PANTHER" id="PTHR23028">
    <property type="entry name" value="ACETYLTRANSFERASE"/>
    <property type="match status" value="1"/>
</dbReference>
<dbReference type="EC" id="2.3.-.-" evidence="3"/>
<feature type="transmembrane region" description="Helical" evidence="1">
    <location>
        <begin position="12"/>
        <end position="32"/>
    </location>
</feature>
<reference evidence="4" key="1">
    <citation type="journal article" date="2019" name="Int. J. Syst. Evol. Microbiol.">
        <title>The Global Catalogue of Microorganisms (GCM) 10K type strain sequencing project: providing services to taxonomists for standard genome sequencing and annotation.</title>
        <authorList>
            <consortium name="The Broad Institute Genomics Platform"/>
            <consortium name="The Broad Institute Genome Sequencing Center for Infectious Disease"/>
            <person name="Wu L."/>
            <person name="Ma J."/>
        </authorList>
    </citation>
    <scope>NUCLEOTIDE SEQUENCE [LARGE SCALE GENOMIC DNA]</scope>
    <source>
        <strain evidence="4">CGMCC 1.15399</strain>
    </source>
</reference>
<keyword evidence="1" id="KW-0472">Membrane</keyword>
<dbReference type="InterPro" id="IPR002656">
    <property type="entry name" value="Acyl_transf_3_dom"/>
</dbReference>
<dbReference type="PANTHER" id="PTHR23028:SF53">
    <property type="entry name" value="ACYL_TRANSF_3 DOMAIN-CONTAINING PROTEIN"/>
    <property type="match status" value="1"/>
</dbReference>
<accession>A0ABW4GQU2</accession>
<feature type="domain" description="Acyltransferase 3" evidence="2">
    <location>
        <begin position="13"/>
        <end position="327"/>
    </location>
</feature>
<feature type="transmembrane region" description="Helical" evidence="1">
    <location>
        <begin position="204"/>
        <end position="224"/>
    </location>
</feature>
<keyword evidence="3" id="KW-0808">Transferase</keyword>
<protein>
    <submittedName>
        <fullName evidence="3">Acyltransferase family protein</fullName>
        <ecNumber evidence="3">2.3.-.-</ecNumber>
    </submittedName>
</protein>
<sequence>MAEAPKEARSRLNAFNLLRLLGALAVIVEHSWVLTGHGSPLTPASGIGVGGIGVGVFFLISGYLISTSWLSDPSLRRYTVRRALRIYPAYALVVIVTALLLGPLVSVLPAASYFSGTGAWSYIARGLLIQPVSYSLPGVFQGLPYPGAVNGSLWTIWVEVLCYIGVAVMGLLGLLRRRTVLVGLVLLGLAAASAVHLTGYSGPLIPLVVSAYAAQPVAFFALGMLIREVRWVPPLWLTALVVIAWRLLWGTPVANLAAIAAVTCLTFLIAFRAPAWLHRPTGSYDLSYGTYLLAFPAQQVLVQSGLREPVLVLLATVAIVLPLAALSWRLLEQPALRLRHRRPAPVPAAAPVPETS</sequence>
<evidence type="ECO:0000313" key="4">
    <source>
        <dbReference type="Proteomes" id="UP001597097"/>
    </source>
</evidence>
<dbReference type="InterPro" id="IPR050879">
    <property type="entry name" value="Acyltransferase_3"/>
</dbReference>
<feature type="transmembrane region" description="Helical" evidence="1">
    <location>
        <begin position="310"/>
        <end position="331"/>
    </location>
</feature>
<proteinExistence type="predicted"/>
<keyword evidence="1" id="KW-0812">Transmembrane</keyword>
<feature type="transmembrane region" description="Helical" evidence="1">
    <location>
        <begin position="154"/>
        <end position="175"/>
    </location>
</feature>
<dbReference type="GO" id="GO:0016746">
    <property type="term" value="F:acyltransferase activity"/>
    <property type="evidence" value="ECO:0007669"/>
    <property type="project" value="UniProtKB-KW"/>
</dbReference>
<dbReference type="RefSeq" id="WP_219529252.1">
    <property type="nucleotide sequence ID" value="NZ_JAHKRM010000006.1"/>
</dbReference>
<evidence type="ECO:0000313" key="3">
    <source>
        <dbReference type="EMBL" id="MFD1544501.1"/>
    </source>
</evidence>
<feature type="transmembrane region" description="Helical" evidence="1">
    <location>
        <begin position="86"/>
        <end position="111"/>
    </location>
</feature>
<dbReference type="Proteomes" id="UP001597097">
    <property type="component" value="Unassembled WGS sequence"/>
</dbReference>
<name>A0ABW4GQU2_9ACTN</name>